<feature type="region of interest" description="Disordered" evidence="1">
    <location>
        <begin position="252"/>
        <end position="319"/>
    </location>
</feature>
<organism evidence="3 4">
    <name type="scientific">Aspergillus sclerotioniger CBS 115572</name>
    <dbReference type="NCBI Taxonomy" id="1450535"/>
    <lineage>
        <taxon>Eukaryota</taxon>
        <taxon>Fungi</taxon>
        <taxon>Dikarya</taxon>
        <taxon>Ascomycota</taxon>
        <taxon>Pezizomycotina</taxon>
        <taxon>Eurotiomycetes</taxon>
        <taxon>Eurotiomycetidae</taxon>
        <taxon>Eurotiales</taxon>
        <taxon>Aspergillaceae</taxon>
        <taxon>Aspergillus</taxon>
        <taxon>Aspergillus subgen. Circumdati</taxon>
    </lineage>
</organism>
<feature type="compositionally biased region" description="Low complexity" evidence="1">
    <location>
        <begin position="523"/>
        <end position="533"/>
    </location>
</feature>
<keyword evidence="4" id="KW-1185">Reference proteome</keyword>
<dbReference type="EMBL" id="MSFK01000044">
    <property type="protein sequence ID" value="PWY68536.1"/>
    <property type="molecule type" value="Genomic_DNA"/>
</dbReference>
<feature type="compositionally biased region" description="Polar residues" evidence="1">
    <location>
        <begin position="215"/>
        <end position="234"/>
    </location>
</feature>
<feature type="compositionally biased region" description="Pro residues" evidence="1">
    <location>
        <begin position="613"/>
        <end position="640"/>
    </location>
</feature>
<feature type="compositionally biased region" description="Pro residues" evidence="1">
    <location>
        <begin position="507"/>
        <end position="522"/>
    </location>
</feature>
<dbReference type="GeneID" id="37108891"/>
<keyword evidence="2" id="KW-1133">Transmembrane helix</keyword>
<accession>A0A317V3C6</accession>
<keyword evidence="2" id="KW-0472">Membrane</keyword>
<feature type="transmembrane region" description="Helical" evidence="2">
    <location>
        <begin position="680"/>
        <end position="706"/>
    </location>
</feature>
<sequence>MKRKAVPRPGGGGPMAELDTTTDSEDAPRRASVHLGAVDTASSPFQSKVVEGISGNLAGDRHADKHEQQQELLGDSGTSRIQVVINGAPLAPLAGTIPERQSRGPGSGQSRDANAATATAGSEDADPEVPPAVFVQRRRGSVQPSISSLGTHDAAAAAPADPPLLLALNAPAASSSLSLPSFPTPDLDMTAQDYDRGPLGALFGRHPTADHSRKSSVSSLAPSRQTHLQSQDSTPHARLAAMKMKYGDKIRDIRRISLGPPSPSSDQKPTLRTRLSGFLRPKSRGTKQASRPNTPIQPSKSASLSHPIPPSGHARFYSLDHATPNASSNLTALPRIPTPDSFRQAQNQPIVLPHASTPRLPSPSPVSGDYFSPSIKAAYHPTRSPHNGSPERGRSASQTYVQDLHLRSRSPNESAPRPEETILPNTDETDPAIGLGRFAHNPRTSRVGDQELPWKLSIPGLGSDVDEHEENGLGYRREKPQLEFTAVVDTAATTTTTDEKHHSTPPNRSPSPRIPSPSPSPRNPLLHPNLTITHPPPIPPNSHSRPLTQIHLEPHHQAPTQRPSAKTRHAQPPSSATHQHQSPNANHSPPPPRNSLQIQPHLPLNQNHTPIPTVQPHPAPSSPPPSNSPSPPQTPTPIPPVNLRSSCLVRHIRARNGDRWDTWDMSDLLNECLRPVDLNIWFRLFFNILLSIVYGCLLGAILFLFFGRFFLWFGNILPGGEWD</sequence>
<name>A0A317V3C6_9EURO</name>
<feature type="region of interest" description="Disordered" evidence="1">
    <location>
        <begin position="1"/>
        <end position="44"/>
    </location>
</feature>
<evidence type="ECO:0000313" key="3">
    <source>
        <dbReference type="EMBL" id="PWY68536.1"/>
    </source>
</evidence>
<proteinExistence type="predicted"/>
<feature type="compositionally biased region" description="Polar residues" evidence="1">
    <location>
        <begin position="572"/>
        <end position="587"/>
    </location>
</feature>
<comment type="caution">
    <text evidence="3">The sequence shown here is derived from an EMBL/GenBank/DDBJ whole genome shotgun (WGS) entry which is preliminary data.</text>
</comment>
<dbReference type="OrthoDB" id="5151921at2759"/>
<feature type="region of interest" description="Disordered" evidence="1">
    <location>
        <begin position="56"/>
        <end position="78"/>
    </location>
</feature>
<protein>
    <submittedName>
        <fullName evidence="3">Uncharacterized protein</fullName>
    </submittedName>
</protein>
<dbReference type="Proteomes" id="UP000246702">
    <property type="component" value="Unassembled WGS sequence"/>
</dbReference>
<dbReference type="AlphaFoldDB" id="A0A317V3C6"/>
<feature type="compositionally biased region" description="Basic and acidic residues" evidence="1">
    <location>
        <begin position="59"/>
        <end position="69"/>
    </location>
</feature>
<feature type="compositionally biased region" description="Polar residues" evidence="1">
    <location>
        <begin position="108"/>
        <end position="120"/>
    </location>
</feature>
<dbReference type="RefSeq" id="XP_025462199.1">
    <property type="nucleotide sequence ID" value="XM_025606748.1"/>
</dbReference>
<evidence type="ECO:0000313" key="4">
    <source>
        <dbReference type="Proteomes" id="UP000246702"/>
    </source>
</evidence>
<keyword evidence="2" id="KW-0812">Transmembrane</keyword>
<feature type="region of interest" description="Disordered" evidence="1">
    <location>
        <begin position="494"/>
        <end position="641"/>
    </location>
</feature>
<gene>
    <name evidence="3" type="ORF">BO94DRAFT_301251</name>
</gene>
<evidence type="ECO:0000256" key="2">
    <source>
        <dbReference type="SAM" id="Phobius"/>
    </source>
</evidence>
<feature type="region of interest" description="Disordered" evidence="1">
    <location>
        <begin position="353"/>
        <end position="446"/>
    </location>
</feature>
<feature type="compositionally biased region" description="Polar residues" evidence="1">
    <location>
        <begin position="286"/>
        <end position="304"/>
    </location>
</feature>
<reference evidence="3 4" key="1">
    <citation type="submission" date="2016-12" db="EMBL/GenBank/DDBJ databases">
        <title>The genomes of Aspergillus section Nigri reveals drivers in fungal speciation.</title>
        <authorList>
            <consortium name="DOE Joint Genome Institute"/>
            <person name="Vesth T.C."/>
            <person name="Nybo J."/>
            <person name="Theobald S."/>
            <person name="Brandl J."/>
            <person name="Frisvad J.C."/>
            <person name="Nielsen K.F."/>
            <person name="Lyhne E.K."/>
            <person name="Kogle M.E."/>
            <person name="Kuo A."/>
            <person name="Riley R."/>
            <person name="Clum A."/>
            <person name="Nolan M."/>
            <person name="Lipzen A."/>
            <person name="Salamov A."/>
            <person name="Henrissat B."/>
            <person name="Wiebenga A."/>
            <person name="De Vries R.P."/>
            <person name="Grigoriev I.V."/>
            <person name="Mortensen U.H."/>
            <person name="Andersen M.R."/>
            <person name="Baker S.E."/>
        </authorList>
    </citation>
    <scope>NUCLEOTIDE SEQUENCE [LARGE SCALE GENOMIC DNA]</scope>
    <source>
        <strain evidence="3 4">CBS 115572</strain>
    </source>
</reference>
<feature type="region of interest" description="Disordered" evidence="1">
    <location>
        <begin position="90"/>
        <end position="148"/>
    </location>
</feature>
<evidence type="ECO:0000256" key="1">
    <source>
        <dbReference type="SAM" id="MobiDB-lite"/>
    </source>
</evidence>
<dbReference type="STRING" id="1450535.A0A317V3C6"/>
<feature type="region of interest" description="Disordered" evidence="1">
    <location>
        <begin position="204"/>
        <end position="236"/>
    </location>
</feature>
<feature type="compositionally biased region" description="Polar residues" evidence="1">
    <location>
        <begin position="594"/>
        <end position="610"/>
    </location>
</feature>